<dbReference type="InterPro" id="IPR025161">
    <property type="entry name" value="IS402-like_dom"/>
</dbReference>
<sequence length="285" mass="32255">MRSRRYPADTTDDEWALIEPLLPVAACFTPRGGRPEVHLRRDIVDAIRFLVDSGCKWRSLPGDFPPFQTVHGFFARWTRAGVFNRIRDALRCLVRRQMGKPPRAVAAVIDSQSVKAADTVSRAGRGYDAGKRINGRKRHIVVDTQGLLLFVMITPASVHDGRAGREVLFRLRLMHPQRTVVWADPAYGGTRITWARTMLRLTVRTVSRPAGTNGFILLPRRWVAERTLAWMMHARPLVRDYERLPQHAEAMVTLAALTLMTRRLTRAPIHPNAAAPRPARPAVAW</sequence>
<reference evidence="3 4" key="1">
    <citation type="submission" date="2022-10" db="EMBL/GenBank/DDBJ databases">
        <title>Draft genome sequence of Streptomyces sp. YSPA8.</title>
        <authorList>
            <person name="Moriuchi R."/>
            <person name="Dohra H."/>
            <person name="Yamamura H."/>
            <person name="Kodani S."/>
        </authorList>
    </citation>
    <scope>NUCLEOTIDE SEQUENCE [LARGE SCALE GENOMIC DNA]</scope>
    <source>
        <strain evidence="3 4">YSPA8</strain>
    </source>
</reference>
<evidence type="ECO:0000313" key="4">
    <source>
        <dbReference type="Proteomes" id="UP001291653"/>
    </source>
</evidence>
<comment type="caution">
    <text evidence="3">The sequence shown here is derived from an EMBL/GenBank/DDBJ whole genome shotgun (WGS) entry which is preliminary data.</text>
</comment>
<evidence type="ECO:0000259" key="2">
    <source>
        <dbReference type="Pfam" id="PF13340"/>
    </source>
</evidence>
<proteinExistence type="predicted"/>
<accession>A0ABQ5NZ05</accession>
<dbReference type="Pfam" id="PF01609">
    <property type="entry name" value="DDE_Tnp_1"/>
    <property type="match status" value="1"/>
</dbReference>
<protein>
    <submittedName>
        <fullName evidence="3">IS5 family transposase</fullName>
    </submittedName>
</protein>
<dbReference type="InterPro" id="IPR002559">
    <property type="entry name" value="Transposase_11"/>
</dbReference>
<dbReference type="PANTHER" id="PTHR30007">
    <property type="entry name" value="PHP DOMAIN PROTEIN"/>
    <property type="match status" value="1"/>
</dbReference>
<keyword evidence="4" id="KW-1185">Reference proteome</keyword>
<dbReference type="EMBL" id="BSBI01000004">
    <property type="protein sequence ID" value="GLF95196.1"/>
    <property type="molecule type" value="Genomic_DNA"/>
</dbReference>
<name>A0ABQ5NZ05_9ACTN</name>
<evidence type="ECO:0000313" key="3">
    <source>
        <dbReference type="EMBL" id="GLF95196.1"/>
    </source>
</evidence>
<organism evidence="3 4">
    <name type="scientific">Streptomyces yaizuensis</name>
    <dbReference type="NCBI Taxonomy" id="2989713"/>
    <lineage>
        <taxon>Bacteria</taxon>
        <taxon>Bacillati</taxon>
        <taxon>Actinomycetota</taxon>
        <taxon>Actinomycetes</taxon>
        <taxon>Kitasatosporales</taxon>
        <taxon>Streptomycetaceae</taxon>
        <taxon>Streptomyces</taxon>
    </lineage>
</organism>
<dbReference type="Pfam" id="PF13340">
    <property type="entry name" value="DUF4096"/>
    <property type="match status" value="1"/>
</dbReference>
<dbReference type="Proteomes" id="UP001291653">
    <property type="component" value="Unassembled WGS sequence"/>
</dbReference>
<dbReference type="NCBIfam" id="NF033580">
    <property type="entry name" value="transpos_IS5_3"/>
    <property type="match status" value="1"/>
</dbReference>
<gene>
    <name evidence="3" type="ORF">SYYSPA8_12885</name>
</gene>
<evidence type="ECO:0000259" key="1">
    <source>
        <dbReference type="Pfam" id="PF01609"/>
    </source>
</evidence>
<feature type="domain" description="Insertion element IS402-like" evidence="2">
    <location>
        <begin position="11"/>
        <end position="86"/>
    </location>
</feature>
<feature type="domain" description="Transposase IS4-like" evidence="1">
    <location>
        <begin position="106"/>
        <end position="258"/>
    </location>
</feature>
<dbReference type="PANTHER" id="PTHR30007:SF0">
    <property type="entry name" value="TRANSPOSASE"/>
    <property type="match status" value="1"/>
</dbReference>